<comment type="caution">
    <text evidence="3">The sequence shown here is derived from an EMBL/GenBank/DDBJ whole genome shotgun (WGS) entry which is preliminary data.</text>
</comment>
<proteinExistence type="predicted"/>
<accession>A0ABP5HS84</accession>
<dbReference type="RefSeq" id="WP_344329771.1">
    <property type="nucleotide sequence ID" value="NZ_BAAAPY010000013.1"/>
</dbReference>
<name>A0ABP5HS84_9ACTN</name>
<gene>
    <name evidence="3" type="ORF">GCM10009821_27320</name>
</gene>
<keyword evidence="2" id="KW-0472">Membrane</keyword>
<feature type="transmembrane region" description="Helical" evidence="2">
    <location>
        <begin position="125"/>
        <end position="143"/>
    </location>
</feature>
<reference evidence="4" key="1">
    <citation type="journal article" date="2019" name="Int. J. Syst. Evol. Microbiol.">
        <title>The Global Catalogue of Microorganisms (GCM) 10K type strain sequencing project: providing services to taxonomists for standard genome sequencing and annotation.</title>
        <authorList>
            <consortium name="The Broad Institute Genomics Platform"/>
            <consortium name="The Broad Institute Genome Sequencing Center for Infectious Disease"/>
            <person name="Wu L."/>
            <person name="Ma J."/>
        </authorList>
    </citation>
    <scope>NUCLEOTIDE SEQUENCE [LARGE SCALE GENOMIC DNA]</scope>
    <source>
        <strain evidence="4">JCM 15749</strain>
    </source>
</reference>
<sequence length="249" mass="25984">MADAPPVVQSMTGVVEDGTELDRPPSPSDLGEEHTLRPVPWSVRRRSAAIGVALGTFLWSVLATALTIGGEGWDRAVAAAVVSGVLCVVVTRRGGDVDPRWVAAPIAASALLAIVLPQVPLPFPAVLAVGAVLIILQVCLAQFQRGLTTTRRLVLAWNDAFARLAESPRRAVTCELHVTTVEGVGRRRIEGSVSYVAEDGTQHTVPLVSAPAVGLDLPANVAVDAGSPAVTWHAADHSVVLTRVLGTSV</sequence>
<keyword evidence="4" id="KW-1185">Reference proteome</keyword>
<dbReference type="Proteomes" id="UP001501480">
    <property type="component" value="Unassembled WGS sequence"/>
</dbReference>
<evidence type="ECO:0000313" key="3">
    <source>
        <dbReference type="EMBL" id="GAA2084486.1"/>
    </source>
</evidence>
<organism evidence="3 4">
    <name type="scientific">Aeromicrobium halocynthiae</name>
    <dbReference type="NCBI Taxonomy" id="560557"/>
    <lineage>
        <taxon>Bacteria</taxon>
        <taxon>Bacillati</taxon>
        <taxon>Actinomycetota</taxon>
        <taxon>Actinomycetes</taxon>
        <taxon>Propionibacteriales</taxon>
        <taxon>Nocardioidaceae</taxon>
        <taxon>Aeromicrobium</taxon>
    </lineage>
</organism>
<feature type="region of interest" description="Disordered" evidence="1">
    <location>
        <begin position="1"/>
        <end position="35"/>
    </location>
</feature>
<evidence type="ECO:0000313" key="4">
    <source>
        <dbReference type="Proteomes" id="UP001501480"/>
    </source>
</evidence>
<feature type="transmembrane region" description="Helical" evidence="2">
    <location>
        <begin position="47"/>
        <end position="70"/>
    </location>
</feature>
<keyword evidence="2" id="KW-1133">Transmembrane helix</keyword>
<evidence type="ECO:0000256" key="2">
    <source>
        <dbReference type="SAM" id="Phobius"/>
    </source>
</evidence>
<dbReference type="EMBL" id="BAAAPY010000013">
    <property type="protein sequence ID" value="GAA2084486.1"/>
    <property type="molecule type" value="Genomic_DNA"/>
</dbReference>
<protein>
    <recommendedName>
        <fullName evidence="5">DUF4131 domain-containing protein</fullName>
    </recommendedName>
</protein>
<keyword evidence="2" id="KW-0812">Transmembrane</keyword>
<evidence type="ECO:0000256" key="1">
    <source>
        <dbReference type="SAM" id="MobiDB-lite"/>
    </source>
</evidence>
<evidence type="ECO:0008006" key="5">
    <source>
        <dbReference type="Google" id="ProtNLM"/>
    </source>
</evidence>